<dbReference type="Gene3D" id="2.20.28.160">
    <property type="match status" value="1"/>
</dbReference>
<dbReference type="OrthoDB" id="290564at2"/>
<evidence type="ECO:0000313" key="1">
    <source>
        <dbReference type="EMBL" id="TWT52379.1"/>
    </source>
</evidence>
<dbReference type="RefSeq" id="WP_146512763.1">
    <property type="nucleotide sequence ID" value="NZ_SJPI01000001.1"/>
</dbReference>
<accession>A0A5C5WQE9</accession>
<reference evidence="1 2" key="1">
    <citation type="submission" date="2019-02" db="EMBL/GenBank/DDBJ databases">
        <title>Deep-cultivation of Planctomycetes and their phenomic and genomic characterization uncovers novel biology.</title>
        <authorList>
            <person name="Wiegand S."/>
            <person name="Jogler M."/>
            <person name="Boedeker C."/>
            <person name="Pinto D."/>
            <person name="Vollmers J."/>
            <person name="Rivas-Marin E."/>
            <person name="Kohn T."/>
            <person name="Peeters S.H."/>
            <person name="Heuer A."/>
            <person name="Rast P."/>
            <person name="Oberbeckmann S."/>
            <person name="Bunk B."/>
            <person name="Jeske O."/>
            <person name="Meyerdierks A."/>
            <person name="Storesund J.E."/>
            <person name="Kallscheuer N."/>
            <person name="Luecker S."/>
            <person name="Lage O.M."/>
            <person name="Pohl T."/>
            <person name="Merkel B.J."/>
            <person name="Hornburger P."/>
            <person name="Mueller R.-W."/>
            <person name="Bruemmer F."/>
            <person name="Labrenz M."/>
            <person name="Spormann A.M."/>
            <person name="Op Den Camp H."/>
            <person name="Overmann J."/>
            <person name="Amann R."/>
            <person name="Jetten M.S.M."/>
            <person name="Mascher T."/>
            <person name="Medema M.H."/>
            <person name="Devos D.P."/>
            <person name="Kaster A.-K."/>
            <person name="Ovreas L."/>
            <person name="Rohde M."/>
            <person name="Galperin M.Y."/>
            <person name="Jogler C."/>
        </authorList>
    </citation>
    <scope>NUCLEOTIDE SEQUENCE [LARGE SCALE GENOMIC DNA]</scope>
    <source>
        <strain evidence="1 2">Pla22</strain>
    </source>
</reference>
<gene>
    <name evidence="1" type="ORF">Pla22_00030</name>
</gene>
<organism evidence="1 2">
    <name type="scientific">Rubripirellula amarantea</name>
    <dbReference type="NCBI Taxonomy" id="2527999"/>
    <lineage>
        <taxon>Bacteria</taxon>
        <taxon>Pseudomonadati</taxon>
        <taxon>Planctomycetota</taxon>
        <taxon>Planctomycetia</taxon>
        <taxon>Pirellulales</taxon>
        <taxon>Pirellulaceae</taxon>
        <taxon>Rubripirellula</taxon>
    </lineage>
</organism>
<sequence>MSIRFTQSCPTCGRRVQIRASLVGYNVVCQHCSAEFVANSDGESGSSAPKSPENVLNVEPILADPLMARVEAALKRAADQSSPV</sequence>
<evidence type="ECO:0000313" key="2">
    <source>
        <dbReference type="Proteomes" id="UP000316598"/>
    </source>
</evidence>
<dbReference type="AlphaFoldDB" id="A0A5C5WQE9"/>
<dbReference type="EMBL" id="SJPI01000001">
    <property type="protein sequence ID" value="TWT52379.1"/>
    <property type="molecule type" value="Genomic_DNA"/>
</dbReference>
<proteinExistence type="predicted"/>
<name>A0A5C5WQE9_9BACT</name>
<protein>
    <submittedName>
        <fullName evidence="1">Uncharacterized protein</fullName>
    </submittedName>
</protein>
<comment type="caution">
    <text evidence="1">The sequence shown here is derived from an EMBL/GenBank/DDBJ whole genome shotgun (WGS) entry which is preliminary data.</text>
</comment>
<dbReference type="Proteomes" id="UP000316598">
    <property type="component" value="Unassembled WGS sequence"/>
</dbReference>
<keyword evidence="2" id="KW-1185">Reference proteome</keyword>